<dbReference type="Proteomes" id="UP000011866">
    <property type="component" value="Chromosome"/>
</dbReference>
<dbReference type="PROSITE" id="PS50112">
    <property type="entry name" value="PAS"/>
    <property type="match status" value="1"/>
</dbReference>
<dbReference type="EMBL" id="HF680312">
    <property type="protein sequence ID" value="CCU70952.1"/>
    <property type="molecule type" value="Genomic_DNA"/>
</dbReference>
<accession>M5DP84</accession>
<sequence>MEASDLIVSKTDTASRITYVNDCFCRIAGYTYQELLGKPQNIIRHPCMPRAVFSLMWEHLKQEQEFLGYLRNMAKDGSYYWAFASIAPVYEDGEVVGYLSARRAPNPNALELVIPLYEKMRKLELSLPEDQQIPHASALLWREISREYQSYAEFILAF</sequence>
<dbReference type="eggNOG" id="COG3829">
    <property type="taxonomic scope" value="Bacteria"/>
</dbReference>
<dbReference type="InterPro" id="IPR000014">
    <property type="entry name" value="PAS"/>
</dbReference>
<proteinExistence type="predicted"/>
<dbReference type="HOGENOM" id="CLU_097884_0_1_6"/>
<dbReference type="InterPro" id="IPR035965">
    <property type="entry name" value="PAS-like_dom_sf"/>
</dbReference>
<gene>
    <name evidence="2" type="ORF">TOL_0513</name>
</gene>
<evidence type="ECO:0000259" key="1">
    <source>
        <dbReference type="PROSITE" id="PS50112"/>
    </source>
</evidence>
<keyword evidence="2" id="KW-0328">Glycosyltransferase</keyword>
<dbReference type="InterPro" id="IPR013655">
    <property type="entry name" value="PAS_fold_3"/>
</dbReference>
<dbReference type="NCBIfam" id="TIGR00229">
    <property type="entry name" value="sensory_box"/>
    <property type="match status" value="1"/>
</dbReference>
<dbReference type="Gene3D" id="3.30.450.20">
    <property type="entry name" value="PAS domain"/>
    <property type="match status" value="1"/>
</dbReference>
<evidence type="ECO:0000313" key="2">
    <source>
        <dbReference type="EMBL" id="CCU70952.1"/>
    </source>
</evidence>
<dbReference type="RefSeq" id="WP_015485692.1">
    <property type="nucleotide sequence ID" value="NC_020888.1"/>
</dbReference>
<keyword evidence="2" id="KW-0808">Transferase</keyword>
<keyword evidence="3" id="KW-1185">Reference proteome</keyword>
<name>M5DP84_9GAMM</name>
<reference evidence="2 3" key="1">
    <citation type="journal article" date="2013" name="Genome Announc.">
        <title>Genome Sequence of Thalassolituus oleivorans MIL-1 (DSM 14913T).</title>
        <authorList>
            <person name="Golyshin P.N."/>
            <person name="Werner J."/>
            <person name="Chernikova T.N."/>
            <person name="Tran H."/>
            <person name="Ferrer M."/>
            <person name="Yakimov M.M."/>
            <person name="Teeling H."/>
            <person name="Golyshina O.V."/>
        </authorList>
    </citation>
    <scope>NUCLEOTIDE SEQUENCE [LARGE SCALE GENOMIC DNA]</scope>
    <source>
        <strain evidence="2 3">MIL-1</strain>
    </source>
</reference>
<evidence type="ECO:0000313" key="3">
    <source>
        <dbReference type="Proteomes" id="UP000011866"/>
    </source>
</evidence>
<organism evidence="2 3">
    <name type="scientific">Thalassolituus oleivorans MIL-1</name>
    <dbReference type="NCBI Taxonomy" id="1298593"/>
    <lineage>
        <taxon>Bacteria</taxon>
        <taxon>Pseudomonadati</taxon>
        <taxon>Pseudomonadota</taxon>
        <taxon>Gammaproteobacteria</taxon>
        <taxon>Oceanospirillales</taxon>
        <taxon>Oceanospirillaceae</taxon>
        <taxon>Thalassolituus</taxon>
    </lineage>
</organism>
<dbReference type="AlphaFoldDB" id="M5DP84"/>
<dbReference type="Pfam" id="PF08447">
    <property type="entry name" value="PAS_3"/>
    <property type="match status" value="1"/>
</dbReference>
<dbReference type="KEGG" id="tol:TOL_0513"/>
<dbReference type="GO" id="GO:0016757">
    <property type="term" value="F:glycosyltransferase activity"/>
    <property type="evidence" value="ECO:0007669"/>
    <property type="project" value="UniProtKB-KW"/>
</dbReference>
<dbReference type="SUPFAM" id="SSF55785">
    <property type="entry name" value="PYP-like sensor domain (PAS domain)"/>
    <property type="match status" value="1"/>
</dbReference>
<dbReference type="CDD" id="cd00130">
    <property type="entry name" value="PAS"/>
    <property type="match status" value="1"/>
</dbReference>
<dbReference type="GeneID" id="79175497"/>
<feature type="domain" description="PAS" evidence="1">
    <location>
        <begin position="1"/>
        <end position="38"/>
    </location>
</feature>
<protein>
    <submittedName>
        <fullName evidence="2">Anthranilate phosphoribosyltransferase</fullName>
    </submittedName>
</protein>